<reference evidence="2 3" key="1">
    <citation type="submission" date="2018-11" db="EMBL/GenBank/DDBJ databases">
        <title>Erythrobacter spongiae sp. nov., isolated from a marine sponge.</title>
        <authorList>
            <person name="Zhuang L."/>
            <person name="Luo L."/>
        </authorList>
    </citation>
    <scope>NUCLEOTIDE SEQUENCE [LARGE SCALE GENOMIC DNA]</scope>
    <source>
        <strain evidence="2 3">HN-E23</strain>
    </source>
</reference>
<evidence type="ECO:0000256" key="1">
    <source>
        <dbReference type="SAM" id="SignalP"/>
    </source>
</evidence>
<keyword evidence="3" id="KW-1185">Reference proteome</keyword>
<dbReference type="InterPro" id="IPR008979">
    <property type="entry name" value="Galactose-bd-like_sf"/>
</dbReference>
<accession>A0A3N5CUL5</accession>
<feature type="signal peptide" evidence="1">
    <location>
        <begin position="1"/>
        <end position="21"/>
    </location>
</feature>
<dbReference type="Proteomes" id="UP000275232">
    <property type="component" value="Unassembled WGS sequence"/>
</dbReference>
<protein>
    <recommendedName>
        <fullName evidence="4">CBM-cenC domain-containing protein</fullName>
    </recommendedName>
</protein>
<comment type="caution">
    <text evidence="2">The sequence shown here is derived from an EMBL/GenBank/DDBJ whole genome shotgun (WGS) entry which is preliminary data.</text>
</comment>
<sequence>MKIAILSACVGLALPAAAAFAQPQEAPQPRNTPGLPSQLAAIDDVLTGGLLNDPTTLAWDGYGSDMTREMVTDESYPGGGAALRIVQGTAGPVYDSGINIPILAPIEEGERVTIGFFARAIDTDAPAGTAMVGVRFQQNREPYPGFGDRTVTIGPDWNFYEVSAVADRDIRRDAIVALQFGLQRQTLEIGQAIVVSGVSTIVN</sequence>
<dbReference type="SUPFAM" id="SSF49785">
    <property type="entry name" value="Galactose-binding domain-like"/>
    <property type="match status" value="1"/>
</dbReference>
<proteinExistence type="predicted"/>
<dbReference type="OrthoDB" id="7561968at2"/>
<gene>
    <name evidence="2" type="ORF">EG799_05520</name>
</gene>
<feature type="chain" id="PRO_5018222616" description="CBM-cenC domain-containing protein" evidence="1">
    <location>
        <begin position="22"/>
        <end position="203"/>
    </location>
</feature>
<dbReference type="Gene3D" id="2.60.120.260">
    <property type="entry name" value="Galactose-binding domain-like"/>
    <property type="match status" value="1"/>
</dbReference>
<dbReference type="AlphaFoldDB" id="A0A3N5CUL5"/>
<evidence type="ECO:0008006" key="4">
    <source>
        <dbReference type="Google" id="ProtNLM"/>
    </source>
</evidence>
<keyword evidence="1" id="KW-0732">Signal</keyword>
<dbReference type="RefSeq" id="WP_123879280.1">
    <property type="nucleotide sequence ID" value="NZ_RPFZ01000001.1"/>
</dbReference>
<dbReference type="EMBL" id="RPFZ01000001">
    <property type="protein sequence ID" value="RPF71130.1"/>
    <property type="molecule type" value="Genomic_DNA"/>
</dbReference>
<evidence type="ECO:0000313" key="2">
    <source>
        <dbReference type="EMBL" id="RPF71130.1"/>
    </source>
</evidence>
<name>A0A3N5CUL5_9SPHN</name>
<evidence type="ECO:0000313" key="3">
    <source>
        <dbReference type="Proteomes" id="UP000275232"/>
    </source>
</evidence>
<organism evidence="2 3">
    <name type="scientific">Aurantiacibacter spongiae</name>
    <dbReference type="NCBI Taxonomy" id="2488860"/>
    <lineage>
        <taxon>Bacteria</taxon>
        <taxon>Pseudomonadati</taxon>
        <taxon>Pseudomonadota</taxon>
        <taxon>Alphaproteobacteria</taxon>
        <taxon>Sphingomonadales</taxon>
        <taxon>Erythrobacteraceae</taxon>
        <taxon>Aurantiacibacter</taxon>
    </lineage>
</organism>